<dbReference type="AlphaFoldDB" id="A0A088S175"/>
<reference evidence="1 2" key="1">
    <citation type="journal article" date="2015" name="Sci. Rep.">
        <title>The genome of Leishmania panamensis: insights into genomics of the L. (Viannia) subgenus.</title>
        <authorList>
            <person name="Llanes A."/>
            <person name="Restrepo C.M."/>
            <person name="Vecchio G.D."/>
            <person name="Anguizola F.J."/>
            <person name="Lleonart R."/>
        </authorList>
    </citation>
    <scope>NUCLEOTIDE SEQUENCE [LARGE SCALE GENOMIC DNA]</scope>
    <source>
        <strain evidence="1 2">MHOM/PA/94/PSC-1</strain>
    </source>
</reference>
<evidence type="ECO:0008006" key="3">
    <source>
        <dbReference type="Google" id="ProtNLM"/>
    </source>
</evidence>
<protein>
    <recommendedName>
        <fullName evidence="3">LisH domain-containing protein</fullName>
    </recommendedName>
</protein>
<name>A0A088S175_LEIPA</name>
<dbReference type="Proteomes" id="UP000063063">
    <property type="component" value="Chromosome 33"/>
</dbReference>
<accession>A0A088S175</accession>
<dbReference type="VEuPathDB" id="TriTrypDB:LPAL13_330005400"/>
<keyword evidence="2" id="KW-1185">Reference proteome</keyword>
<dbReference type="VEuPathDB" id="TriTrypDB:LPMP_330070"/>
<proteinExistence type="predicted"/>
<dbReference type="EMBL" id="CP009402">
    <property type="protein sequence ID" value="AIO01300.1"/>
    <property type="molecule type" value="Genomic_DNA"/>
</dbReference>
<evidence type="ECO:0000313" key="2">
    <source>
        <dbReference type="Proteomes" id="UP000063063"/>
    </source>
</evidence>
<dbReference type="RefSeq" id="XP_010702100.1">
    <property type="nucleotide sequence ID" value="XM_010703798.1"/>
</dbReference>
<gene>
    <name evidence="1" type="ORF">LPMP_330070</name>
</gene>
<dbReference type="KEGG" id="lpan:LPMP_330070"/>
<dbReference type="OrthoDB" id="2160638at2759"/>
<sequence length="232" mass="25095">MDEFRADDTTELEEGNESNTTLLQLQDAFVSALTASGTLGKIRAQLRATALALIRGDEDLQNAAVGPFIRPLTLTTPTKVSLLLLYDFLQHHHLQQTAGVLDVEGSVHLLLNERSVLLGDLARLPGDGSLLERLVQFYEPASQALIAGHSNTHAALTPSKAAGTLAAMEPQTFPFFSSSGPATEEETDAVAQAHDADVLYELEKYEDSIPFSDTEGTIDASMQCEEVERLTQ</sequence>
<dbReference type="eggNOG" id="ENOG502S82V">
    <property type="taxonomic scope" value="Eukaryota"/>
</dbReference>
<evidence type="ECO:0000313" key="1">
    <source>
        <dbReference type="EMBL" id="AIO01300.1"/>
    </source>
</evidence>
<dbReference type="GeneID" id="22578160"/>
<organism evidence="1 2">
    <name type="scientific">Leishmania panamensis</name>
    <dbReference type="NCBI Taxonomy" id="5679"/>
    <lineage>
        <taxon>Eukaryota</taxon>
        <taxon>Discoba</taxon>
        <taxon>Euglenozoa</taxon>
        <taxon>Kinetoplastea</taxon>
        <taxon>Metakinetoplastina</taxon>
        <taxon>Trypanosomatida</taxon>
        <taxon>Trypanosomatidae</taxon>
        <taxon>Leishmaniinae</taxon>
        <taxon>Leishmania</taxon>
        <taxon>Leishmania guyanensis species complex</taxon>
    </lineage>
</organism>